<dbReference type="Pfam" id="PF17918">
    <property type="entry name" value="TetR_C_15"/>
    <property type="match status" value="1"/>
</dbReference>
<feature type="DNA-binding region" description="H-T-H motif" evidence="2">
    <location>
        <begin position="44"/>
        <end position="63"/>
    </location>
</feature>
<evidence type="ECO:0000313" key="6">
    <source>
        <dbReference type="Proteomes" id="UP001596091"/>
    </source>
</evidence>
<gene>
    <name evidence="5" type="ORF">ACFPT7_14250</name>
</gene>
<organism evidence="5 6">
    <name type="scientific">Acidicapsa dinghuensis</name>
    <dbReference type="NCBI Taxonomy" id="2218256"/>
    <lineage>
        <taxon>Bacteria</taxon>
        <taxon>Pseudomonadati</taxon>
        <taxon>Acidobacteriota</taxon>
        <taxon>Terriglobia</taxon>
        <taxon>Terriglobales</taxon>
        <taxon>Acidobacteriaceae</taxon>
        <taxon>Acidicapsa</taxon>
    </lineage>
</organism>
<reference evidence="6" key="1">
    <citation type="journal article" date="2019" name="Int. J. Syst. Evol. Microbiol.">
        <title>The Global Catalogue of Microorganisms (GCM) 10K type strain sequencing project: providing services to taxonomists for standard genome sequencing and annotation.</title>
        <authorList>
            <consortium name="The Broad Institute Genomics Platform"/>
            <consortium name="The Broad Institute Genome Sequencing Center for Infectious Disease"/>
            <person name="Wu L."/>
            <person name="Ma J."/>
        </authorList>
    </citation>
    <scope>NUCLEOTIDE SEQUENCE [LARGE SCALE GENOMIC DNA]</scope>
    <source>
        <strain evidence="6">JCM 4087</strain>
    </source>
</reference>
<protein>
    <submittedName>
        <fullName evidence="5">TetR/AcrR family transcriptional regulator</fullName>
    </submittedName>
</protein>
<dbReference type="Proteomes" id="UP001596091">
    <property type="component" value="Unassembled WGS sequence"/>
</dbReference>
<proteinExistence type="predicted"/>
<dbReference type="InterPro" id="IPR009057">
    <property type="entry name" value="Homeodomain-like_sf"/>
</dbReference>
<dbReference type="InterPro" id="IPR041669">
    <property type="entry name" value="TetR_C_15"/>
</dbReference>
<accession>A0ABW1EH96</accession>
<evidence type="ECO:0000256" key="3">
    <source>
        <dbReference type="SAM" id="MobiDB-lite"/>
    </source>
</evidence>
<dbReference type="InterPro" id="IPR023772">
    <property type="entry name" value="DNA-bd_HTH_TetR-type_CS"/>
</dbReference>
<dbReference type="PANTHER" id="PTHR30055:SF226">
    <property type="entry name" value="HTH-TYPE TRANSCRIPTIONAL REGULATOR PKSA"/>
    <property type="match status" value="1"/>
</dbReference>
<name>A0ABW1EH96_9BACT</name>
<evidence type="ECO:0000256" key="2">
    <source>
        <dbReference type="PROSITE-ProRule" id="PRU00335"/>
    </source>
</evidence>
<feature type="domain" description="HTH tetR-type" evidence="4">
    <location>
        <begin position="21"/>
        <end position="81"/>
    </location>
</feature>
<dbReference type="RefSeq" id="WP_263340483.1">
    <property type="nucleotide sequence ID" value="NZ_JAGSYH010000005.1"/>
</dbReference>
<dbReference type="PROSITE" id="PS50977">
    <property type="entry name" value="HTH_TETR_2"/>
    <property type="match status" value="1"/>
</dbReference>
<dbReference type="InterPro" id="IPR050109">
    <property type="entry name" value="HTH-type_TetR-like_transc_reg"/>
</dbReference>
<dbReference type="InterPro" id="IPR001647">
    <property type="entry name" value="HTH_TetR"/>
</dbReference>
<feature type="compositionally biased region" description="Polar residues" evidence="3">
    <location>
        <begin position="1"/>
        <end position="14"/>
    </location>
</feature>
<evidence type="ECO:0000256" key="1">
    <source>
        <dbReference type="ARBA" id="ARBA00023125"/>
    </source>
</evidence>
<keyword evidence="6" id="KW-1185">Reference proteome</keyword>
<dbReference type="Pfam" id="PF00440">
    <property type="entry name" value="TetR_N"/>
    <property type="match status" value="1"/>
</dbReference>
<dbReference type="SUPFAM" id="SSF46689">
    <property type="entry name" value="Homeodomain-like"/>
    <property type="match status" value="1"/>
</dbReference>
<sequence length="204" mass="22940">MRVGSHSSNTVRRSPQQDRSTRRVGAFLEAAETLFAELGFEAATMTEIAERAGSSIGALYSYFPDKKSIALALLDTYAAQIEEHWRPLFDEIVSLSAEDFSERFIDRFLDFVAAHPAYLQLQAAPIRLRRSAAAKRAFRASLIKALSLRVPSMPQQRSELCANVVLQIVRGMMLMYNDAELSQRAIVSREFKTALSAYLKTVFR</sequence>
<evidence type="ECO:0000259" key="4">
    <source>
        <dbReference type="PROSITE" id="PS50977"/>
    </source>
</evidence>
<keyword evidence="1 2" id="KW-0238">DNA-binding</keyword>
<evidence type="ECO:0000313" key="5">
    <source>
        <dbReference type="EMBL" id="MFC5863463.1"/>
    </source>
</evidence>
<feature type="region of interest" description="Disordered" evidence="3">
    <location>
        <begin position="1"/>
        <end position="22"/>
    </location>
</feature>
<dbReference type="Gene3D" id="1.10.357.10">
    <property type="entry name" value="Tetracycline Repressor, domain 2"/>
    <property type="match status" value="1"/>
</dbReference>
<dbReference type="PROSITE" id="PS01081">
    <property type="entry name" value="HTH_TETR_1"/>
    <property type="match status" value="1"/>
</dbReference>
<dbReference type="EMBL" id="JBHSPH010000005">
    <property type="protein sequence ID" value="MFC5863463.1"/>
    <property type="molecule type" value="Genomic_DNA"/>
</dbReference>
<comment type="caution">
    <text evidence="5">The sequence shown here is derived from an EMBL/GenBank/DDBJ whole genome shotgun (WGS) entry which is preliminary data.</text>
</comment>
<dbReference type="PANTHER" id="PTHR30055">
    <property type="entry name" value="HTH-TYPE TRANSCRIPTIONAL REGULATOR RUTR"/>
    <property type="match status" value="1"/>
</dbReference>
<dbReference type="PRINTS" id="PR00455">
    <property type="entry name" value="HTHTETR"/>
</dbReference>